<dbReference type="AlphaFoldDB" id="D4AUB0"/>
<dbReference type="KEGG" id="abe:ARB_07740"/>
<reference evidence="3" key="1">
    <citation type="journal article" date="2011" name="Genome Biol.">
        <title>Comparative and functional genomics provide insights into the pathogenicity of dermatophytic fungi.</title>
        <authorList>
            <person name="Burmester A."/>
            <person name="Shelest E."/>
            <person name="Gloeckner G."/>
            <person name="Heddergott C."/>
            <person name="Schindler S."/>
            <person name="Staib P."/>
            <person name="Heidel A."/>
            <person name="Felder M."/>
            <person name="Petzold A."/>
            <person name="Szafranski K."/>
            <person name="Feuermann M."/>
            <person name="Pedruzzi I."/>
            <person name="Priebe S."/>
            <person name="Groth M."/>
            <person name="Winkler R."/>
            <person name="Li W."/>
            <person name="Kniemeyer O."/>
            <person name="Schroeckh V."/>
            <person name="Hertweck C."/>
            <person name="Hube B."/>
            <person name="White T.C."/>
            <person name="Platzer M."/>
            <person name="Guthke R."/>
            <person name="Heitman J."/>
            <person name="Woestemeyer J."/>
            <person name="Zipfel P.F."/>
            <person name="Monod M."/>
            <person name="Brakhage A.A."/>
        </authorList>
    </citation>
    <scope>NUCLEOTIDE SEQUENCE [LARGE SCALE GENOMIC DNA]</scope>
    <source>
        <strain evidence="3">ATCC MYA-4681 / CBS 112371</strain>
    </source>
</reference>
<dbReference type="HOGENOM" id="CLU_3224439_0_0_1"/>
<dbReference type="Proteomes" id="UP000008866">
    <property type="component" value="Unassembled WGS sequence"/>
</dbReference>
<comment type="caution">
    <text evidence="2">The sequence shown here is derived from an EMBL/GenBank/DDBJ whole genome shotgun (WGS) entry which is preliminary data.</text>
</comment>
<evidence type="ECO:0000313" key="2">
    <source>
        <dbReference type="EMBL" id="EFE33380.1"/>
    </source>
</evidence>
<evidence type="ECO:0000256" key="1">
    <source>
        <dbReference type="SAM" id="SignalP"/>
    </source>
</evidence>
<name>D4AUB0_ARTBC</name>
<proteinExistence type="predicted"/>
<feature type="chain" id="PRO_5003053997" evidence="1">
    <location>
        <begin position="18"/>
        <end position="44"/>
    </location>
</feature>
<organism evidence="2 3">
    <name type="scientific">Arthroderma benhamiae (strain ATCC MYA-4681 / CBS 112371)</name>
    <name type="common">Trichophyton mentagrophytes</name>
    <dbReference type="NCBI Taxonomy" id="663331"/>
    <lineage>
        <taxon>Eukaryota</taxon>
        <taxon>Fungi</taxon>
        <taxon>Dikarya</taxon>
        <taxon>Ascomycota</taxon>
        <taxon>Pezizomycotina</taxon>
        <taxon>Eurotiomycetes</taxon>
        <taxon>Eurotiomycetidae</taxon>
        <taxon>Onygenales</taxon>
        <taxon>Arthrodermataceae</taxon>
        <taxon>Trichophyton</taxon>
    </lineage>
</organism>
<gene>
    <name evidence="2" type="ORF">ARB_07740</name>
</gene>
<protein>
    <submittedName>
        <fullName evidence="2">Uncharacterized protein</fullName>
    </submittedName>
</protein>
<keyword evidence="1" id="KW-0732">Signal</keyword>
<dbReference type="EMBL" id="ABSU01000010">
    <property type="protein sequence ID" value="EFE33380.1"/>
    <property type="molecule type" value="Genomic_DNA"/>
</dbReference>
<dbReference type="GeneID" id="9521437"/>
<accession>D4AUB0</accession>
<feature type="signal peptide" evidence="1">
    <location>
        <begin position="1"/>
        <end position="17"/>
    </location>
</feature>
<sequence>MIVFVVFDVLFVVVVVADDDEQKDVLSAGFEAIFIPVGLELKPY</sequence>
<evidence type="ECO:0000313" key="3">
    <source>
        <dbReference type="Proteomes" id="UP000008866"/>
    </source>
</evidence>
<dbReference type="RefSeq" id="XP_003014020.1">
    <property type="nucleotide sequence ID" value="XM_003013974.1"/>
</dbReference>
<keyword evidence="3" id="KW-1185">Reference proteome</keyword>